<comment type="subcellular location">
    <subcellularLocation>
        <location evidence="1">Cell membrane</location>
        <topology evidence="1">Multi-pass membrane protein</topology>
    </subcellularLocation>
</comment>
<reference evidence="11 12" key="1">
    <citation type="journal article" date="2015" name="J. Biotechnol.">
        <title>Complete genome sequence of Paenibacillus beijingensis 7188(T) (=DSM 24997(T)), a novel rhizobacterium from jujube garden soil.</title>
        <authorList>
            <person name="Kwak Y."/>
            <person name="Shin J.H."/>
        </authorList>
    </citation>
    <scope>NUCLEOTIDE SEQUENCE [LARGE SCALE GENOMIC DNA]</scope>
    <source>
        <strain evidence="11 12">DSM 24997</strain>
    </source>
</reference>
<dbReference type="GO" id="GO:0008324">
    <property type="term" value="F:monoatomic cation transmembrane transporter activity"/>
    <property type="evidence" value="ECO:0007669"/>
    <property type="project" value="InterPro"/>
</dbReference>
<keyword evidence="12" id="KW-1185">Reference proteome</keyword>
<dbReference type="GO" id="GO:0015297">
    <property type="term" value="F:antiporter activity"/>
    <property type="evidence" value="ECO:0007669"/>
    <property type="project" value="UniProtKB-KW"/>
</dbReference>
<dbReference type="Pfam" id="PF02080">
    <property type="entry name" value="TrkA_C"/>
    <property type="match status" value="1"/>
</dbReference>
<reference evidence="12" key="2">
    <citation type="submission" date="2015-03" db="EMBL/GenBank/DDBJ databases">
        <title>Genome sequence of Paenibacillus beijingensis strain DSM 24997T.</title>
        <authorList>
            <person name="Kwak Y."/>
            <person name="Shin J.-H."/>
        </authorList>
    </citation>
    <scope>NUCLEOTIDE SEQUENCE [LARGE SCALE GENOMIC DNA]</scope>
    <source>
        <strain evidence="12">DSM 24997</strain>
    </source>
</reference>
<dbReference type="GO" id="GO:1902600">
    <property type="term" value="P:proton transmembrane transport"/>
    <property type="evidence" value="ECO:0007669"/>
    <property type="project" value="InterPro"/>
</dbReference>
<dbReference type="OrthoDB" id="9810759at2"/>
<dbReference type="HOGENOM" id="CLU_005912_9_2_9"/>
<dbReference type="PANTHER" id="PTHR32507">
    <property type="entry name" value="NA(+)/H(+) ANTIPORTER 1"/>
    <property type="match status" value="1"/>
</dbReference>
<feature type="transmembrane region" description="Helical" evidence="9">
    <location>
        <begin position="268"/>
        <end position="286"/>
    </location>
</feature>
<feature type="transmembrane region" description="Helical" evidence="9">
    <location>
        <begin position="326"/>
        <end position="347"/>
    </location>
</feature>
<evidence type="ECO:0000256" key="5">
    <source>
        <dbReference type="ARBA" id="ARBA00022692"/>
    </source>
</evidence>
<evidence type="ECO:0000313" key="12">
    <source>
        <dbReference type="Proteomes" id="UP000032633"/>
    </source>
</evidence>
<evidence type="ECO:0000256" key="4">
    <source>
        <dbReference type="ARBA" id="ARBA00022475"/>
    </source>
</evidence>
<evidence type="ECO:0000259" key="10">
    <source>
        <dbReference type="PROSITE" id="PS51202"/>
    </source>
</evidence>
<keyword evidence="3" id="KW-0050">Antiport</keyword>
<dbReference type="EMBL" id="CP011058">
    <property type="protein sequence ID" value="AJY77305.1"/>
    <property type="molecule type" value="Genomic_DNA"/>
</dbReference>
<feature type="transmembrane region" description="Helical" evidence="9">
    <location>
        <begin position="215"/>
        <end position="247"/>
    </location>
</feature>
<evidence type="ECO:0000256" key="1">
    <source>
        <dbReference type="ARBA" id="ARBA00004651"/>
    </source>
</evidence>
<keyword evidence="8 9" id="KW-0472">Membrane</keyword>
<feature type="transmembrane region" description="Helical" evidence="9">
    <location>
        <begin position="82"/>
        <end position="105"/>
    </location>
</feature>
<dbReference type="InterPro" id="IPR006153">
    <property type="entry name" value="Cation/H_exchanger_TM"/>
</dbReference>
<feature type="transmembrane region" description="Helical" evidence="9">
    <location>
        <begin position="29"/>
        <end position="48"/>
    </location>
</feature>
<dbReference type="STRING" id="1126833.VN24_25535"/>
<name>A0A0D5NQ61_9BACL</name>
<evidence type="ECO:0000256" key="7">
    <source>
        <dbReference type="ARBA" id="ARBA00023065"/>
    </source>
</evidence>
<keyword evidence="4" id="KW-1003">Cell membrane</keyword>
<feature type="transmembrane region" description="Helical" evidence="9">
    <location>
        <begin position="353"/>
        <end position="371"/>
    </location>
</feature>
<dbReference type="PANTHER" id="PTHR32507:SF7">
    <property type="entry name" value="K(+)_H(+) ANTIPORTER NHAP2"/>
    <property type="match status" value="1"/>
</dbReference>
<evidence type="ECO:0000313" key="11">
    <source>
        <dbReference type="EMBL" id="AJY77305.1"/>
    </source>
</evidence>
<evidence type="ECO:0000256" key="3">
    <source>
        <dbReference type="ARBA" id="ARBA00022449"/>
    </source>
</evidence>
<dbReference type="Gene3D" id="1.20.1530.20">
    <property type="match status" value="1"/>
</dbReference>
<keyword evidence="5 9" id="KW-0812">Transmembrane</keyword>
<dbReference type="PROSITE" id="PS51202">
    <property type="entry name" value="RCK_C"/>
    <property type="match status" value="1"/>
</dbReference>
<dbReference type="SUPFAM" id="SSF116726">
    <property type="entry name" value="TrkA C-terminal domain-like"/>
    <property type="match status" value="1"/>
</dbReference>
<feature type="transmembrane region" description="Helical" evidence="9">
    <location>
        <begin position="111"/>
        <end position="135"/>
    </location>
</feature>
<protein>
    <submittedName>
        <fullName evidence="11">Potassium transporter</fullName>
    </submittedName>
</protein>
<dbReference type="AlphaFoldDB" id="A0A0D5NQ61"/>
<dbReference type="InterPro" id="IPR036721">
    <property type="entry name" value="RCK_C_sf"/>
</dbReference>
<keyword evidence="7" id="KW-0406">Ion transport</keyword>
<dbReference type="Gene3D" id="3.30.70.1450">
    <property type="entry name" value="Regulator of K+ conductance, C-terminal domain"/>
    <property type="match status" value="1"/>
</dbReference>
<dbReference type="InterPro" id="IPR038770">
    <property type="entry name" value="Na+/solute_symporter_sf"/>
</dbReference>
<evidence type="ECO:0000256" key="9">
    <source>
        <dbReference type="SAM" id="Phobius"/>
    </source>
</evidence>
<dbReference type="RefSeq" id="WP_045672730.1">
    <property type="nucleotide sequence ID" value="NZ_CP011058.1"/>
</dbReference>
<keyword evidence="2" id="KW-0813">Transport</keyword>
<feature type="transmembrane region" description="Helical" evidence="9">
    <location>
        <begin position="6"/>
        <end position="22"/>
    </location>
</feature>
<keyword evidence="6 9" id="KW-1133">Transmembrane helix</keyword>
<evidence type="ECO:0000256" key="8">
    <source>
        <dbReference type="ARBA" id="ARBA00023136"/>
    </source>
</evidence>
<dbReference type="Proteomes" id="UP000032633">
    <property type="component" value="Chromosome"/>
</dbReference>
<dbReference type="NCBIfam" id="NF003716">
    <property type="entry name" value="PRK05326.1-3"/>
    <property type="match status" value="1"/>
</dbReference>
<dbReference type="GO" id="GO:0005886">
    <property type="term" value="C:plasma membrane"/>
    <property type="evidence" value="ECO:0007669"/>
    <property type="project" value="UniProtKB-SubCell"/>
</dbReference>
<dbReference type="NCBIfam" id="NF003715">
    <property type="entry name" value="PRK05326.1-2"/>
    <property type="match status" value="1"/>
</dbReference>
<evidence type="ECO:0000256" key="2">
    <source>
        <dbReference type="ARBA" id="ARBA00022448"/>
    </source>
</evidence>
<gene>
    <name evidence="11" type="ORF">VN24_25535</name>
</gene>
<dbReference type="PATRIC" id="fig|1126833.4.peg.5612"/>
<feature type="transmembrane region" description="Helical" evidence="9">
    <location>
        <begin position="180"/>
        <end position="203"/>
    </location>
</feature>
<proteinExistence type="predicted"/>
<evidence type="ECO:0000256" key="6">
    <source>
        <dbReference type="ARBA" id="ARBA00022989"/>
    </source>
</evidence>
<dbReference type="InterPro" id="IPR006037">
    <property type="entry name" value="RCK_C"/>
</dbReference>
<accession>A0A0D5NQ61</accession>
<dbReference type="Pfam" id="PF00999">
    <property type="entry name" value="Na_H_Exchanger"/>
    <property type="match status" value="1"/>
</dbReference>
<dbReference type="KEGG" id="pbj:VN24_25535"/>
<feature type="domain" description="RCK C-terminal" evidence="10">
    <location>
        <begin position="397"/>
        <end position="478"/>
    </location>
</feature>
<dbReference type="GO" id="GO:0006813">
    <property type="term" value="P:potassium ion transport"/>
    <property type="evidence" value="ECO:0007669"/>
    <property type="project" value="InterPro"/>
</dbReference>
<feature type="transmembrane region" description="Helical" evidence="9">
    <location>
        <begin position="292"/>
        <end position="314"/>
    </location>
</feature>
<sequence>MFTTDETILLFALLLFAAVLSTKFASKFGLPYLVFFIGAGLVLGNYVFFSDTGLTQTFGTLALIVILFNGGMQTKWKHIRKVIAPSLSMATIGVVLTTAVVGTAAKLMLNIGWLEGMLLGAIVGSTDAAAVFAVLGNRNIRRRLTSTLEAESGTNDPMAVFLTVSLIELIEKPDTSVPGLLLNLTLEIGIGLVVGVVIGIVAVRCINKINLDVSGLYPVAVIAFGIFSYSLSAYLHGSGLLSVYIAALYIGNQNLMYRFTISRFNEGFAWMMQILMFVMMGLLAYPQDLLGVAWQGLLLAAILLFIARPIGVFASTFWMKFSFKETLFLSWAGLKGAVPIVLATYPLLSGLEFSRLFFNIVFFIVLISALVQGPTMAFVARKLGLEGPVDESQVQVLDAVPVGKANMEIIEMQVDRQTGAAEKRLKDLHLPEGTLVTSLIRKQEAVPLHDGTRLHDGDLVYIFTSKTNREKVKAIFSEGGTDDS</sequence>
<organism evidence="11 12">
    <name type="scientific">Paenibacillus beijingensis</name>
    <dbReference type="NCBI Taxonomy" id="1126833"/>
    <lineage>
        <taxon>Bacteria</taxon>
        <taxon>Bacillati</taxon>
        <taxon>Bacillota</taxon>
        <taxon>Bacilli</taxon>
        <taxon>Bacillales</taxon>
        <taxon>Paenibacillaceae</taxon>
        <taxon>Paenibacillus</taxon>
    </lineage>
</organism>